<reference evidence="4" key="1">
    <citation type="submission" date="2018-05" db="EMBL/GenBank/DDBJ databases">
        <authorList>
            <person name="Lanie J.A."/>
            <person name="Ng W.-L."/>
            <person name="Kazmierczak K.M."/>
            <person name="Andrzejewski T.M."/>
            <person name="Davidsen T.M."/>
            <person name="Wayne K.J."/>
            <person name="Tettelin H."/>
            <person name="Glass J.I."/>
            <person name="Rusch D."/>
            <person name="Podicherti R."/>
            <person name="Tsui H.-C.T."/>
            <person name="Winkler M.E."/>
        </authorList>
    </citation>
    <scope>NUCLEOTIDE SEQUENCE</scope>
</reference>
<evidence type="ECO:0000259" key="2">
    <source>
        <dbReference type="Pfam" id="PF00924"/>
    </source>
</evidence>
<sequence>MKMKDYLIDLLSSIKLYLSQDESFYLVESLLIIFVALVVDLFQKKILSTLKGKSENTKTIWDDVFLGALPKPLSIIIWVSSITYVAETIEEATKKMIFYEAFAPARKVGIILGLVLFFVKLINETENKFSLESEVSDQTTIHAIAKLGHLVVSVAGGLMILQAFGFSVTGLLAFGGVGGIAIGLAAQDLLANFFGGLFIYTDRPFKVGDWIRSSD</sequence>
<proteinExistence type="predicted"/>
<feature type="transmembrane region" description="Helical" evidence="1">
    <location>
        <begin position="105"/>
        <end position="122"/>
    </location>
</feature>
<protein>
    <recommendedName>
        <fullName evidence="5">Mechanosensitive ion channel inner membrane domain-containing protein</fullName>
    </recommendedName>
</protein>
<evidence type="ECO:0000259" key="3">
    <source>
        <dbReference type="Pfam" id="PF21088"/>
    </source>
</evidence>
<feature type="transmembrane region" description="Helical" evidence="1">
    <location>
        <begin position="171"/>
        <end position="200"/>
    </location>
</feature>
<dbReference type="PANTHER" id="PTHR30566:SF5">
    <property type="entry name" value="MECHANOSENSITIVE ION CHANNEL PROTEIN 1, MITOCHONDRIAL-RELATED"/>
    <property type="match status" value="1"/>
</dbReference>
<dbReference type="InterPro" id="IPR011014">
    <property type="entry name" value="MscS_channel_TM-2"/>
</dbReference>
<keyword evidence="1" id="KW-0812">Transmembrane</keyword>
<evidence type="ECO:0000256" key="1">
    <source>
        <dbReference type="SAM" id="Phobius"/>
    </source>
</evidence>
<feature type="transmembrane region" description="Helical" evidence="1">
    <location>
        <begin position="64"/>
        <end position="85"/>
    </location>
</feature>
<feature type="domain" description="Mechanosensitive ion channel MscS" evidence="2">
    <location>
        <begin position="188"/>
        <end position="214"/>
    </location>
</feature>
<keyword evidence="1" id="KW-1133">Transmembrane helix</keyword>
<evidence type="ECO:0008006" key="5">
    <source>
        <dbReference type="Google" id="ProtNLM"/>
    </source>
</evidence>
<feature type="domain" description="Mechanosensitive ion channel transmembrane helices 2/3" evidence="3">
    <location>
        <begin position="151"/>
        <end position="187"/>
    </location>
</feature>
<dbReference type="SUPFAM" id="SSF82861">
    <property type="entry name" value="Mechanosensitive channel protein MscS (YggB), transmembrane region"/>
    <property type="match status" value="1"/>
</dbReference>
<dbReference type="GO" id="GO:0055085">
    <property type="term" value="P:transmembrane transport"/>
    <property type="evidence" value="ECO:0007669"/>
    <property type="project" value="InterPro"/>
</dbReference>
<feature type="transmembrane region" description="Helical" evidence="1">
    <location>
        <begin position="23"/>
        <end position="43"/>
    </location>
</feature>
<dbReference type="PANTHER" id="PTHR30566">
    <property type="entry name" value="YNAI-RELATED MECHANOSENSITIVE ION CHANNEL"/>
    <property type="match status" value="1"/>
</dbReference>
<dbReference type="InterPro" id="IPR006685">
    <property type="entry name" value="MscS_channel_2nd"/>
</dbReference>
<feature type="non-terminal residue" evidence="4">
    <location>
        <position position="215"/>
    </location>
</feature>
<dbReference type="AlphaFoldDB" id="A0A382SN73"/>
<name>A0A382SN73_9ZZZZ</name>
<organism evidence="4">
    <name type="scientific">marine metagenome</name>
    <dbReference type="NCBI Taxonomy" id="408172"/>
    <lineage>
        <taxon>unclassified sequences</taxon>
        <taxon>metagenomes</taxon>
        <taxon>ecological metagenomes</taxon>
    </lineage>
</organism>
<evidence type="ECO:0000313" key="4">
    <source>
        <dbReference type="EMBL" id="SVD10361.1"/>
    </source>
</evidence>
<feature type="transmembrane region" description="Helical" evidence="1">
    <location>
        <begin position="143"/>
        <end position="165"/>
    </location>
</feature>
<dbReference type="Pfam" id="PF21088">
    <property type="entry name" value="MS_channel_1st"/>
    <property type="match status" value="1"/>
</dbReference>
<dbReference type="InterPro" id="IPR049142">
    <property type="entry name" value="MS_channel_1st"/>
</dbReference>
<dbReference type="EMBL" id="UINC01129756">
    <property type="protein sequence ID" value="SVD10361.1"/>
    <property type="molecule type" value="Genomic_DNA"/>
</dbReference>
<dbReference type="Gene3D" id="1.10.287.1260">
    <property type="match status" value="1"/>
</dbReference>
<dbReference type="Pfam" id="PF00924">
    <property type="entry name" value="MS_channel_2nd"/>
    <property type="match status" value="1"/>
</dbReference>
<keyword evidence="1" id="KW-0472">Membrane</keyword>
<accession>A0A382SN73</accession>
<gene>
    <name evidence="4" type="ORF">METZ01_LOCUS363215</name>
</gene>
<dbReference type="GO" id="GO:0016020">
    <property type="term" value="C:membrane"/>
    <property type="evidence" value="ECO:0007669"/>
    <property type="project" value="InterPro"/>
</dbReference>